<protein>
    <submittedName>
        <fullName evidence="2">Uncharacterized protein</fullName>
    </submittedName>
</protein>
<feature type="chain" id="PRO_5024847322" evidence="1">
    <location>
        <begin position="18"/>
        <end position="175"/>
    </location>
</feature>
<dbReference type="EMBL" id="ML741790">
    <property type="protein sequence ID" value="KAE8327720.1"/>
    <property type="molecule type" value="Genomic_DNA"/>
</dbReference>
<organism evidence="2 3">
    <name type="scientific">Aspergillus sergii</name>
    <dbReference type="NCBI Taxonomy" id="1034303"/>
    <lineage>
        <taxon>Eukaryota</taxon>
        <taxon>Fungi</taxon>
        <taxon>Dikarya</taxon>
        <taxon>Ascomycota</taxon>
        <taxon>Pezizomycotina</taxon>
        <taxon>Eurotiomycetes</taxon>
        <taxon>Eurotiomycetidae</taxon>
        <taxon>Eurotiales</taxon>
        <taxon>Aspergillaceae</taxon>
        <taxon>Aspergillus</taxon>
        <taxon>Aspergillus subgen. Circumdati</taxon>
    </lineage>
</organism>
<evidence type="ECO:0000313" key="2">
    <source>
        <dbReference type="EMBL" id="KAE8327720.1"/>
    </source>
</evidence>
<evidence type="ECO:0000256" key="1">
    <source>
        <dbReference type="SAM" id="SignalP"/>
    </source>
</evidence>
<evidence type="ECO:0000313" key="3">
    <source>
        <dbReference type="Proteomes" id="UP000325945"/>
    </source>
</evidence>
<reference evidence="3" key="1">
    <citation type="submission" date="2019-04" db="EMBL/GenBank/DDBJ databases">
        <title>Friends and foes A comparative genomics studyof 23 Aspergillus species from section Flavi.</title>
        <authorList>
            <consortium name="DOE Joint Genome Institute"/>
            <person name="Kjaerbolling I."/>
            <person name="Vesth T."/>
            <person name="Frisvad J.C."/>
            <person name="Nybo J.L."/>
            <person name="Theobald S."/>
            <person name="Kildgaard S."/>
            <person name="Isbrandt T."/>
            <person name="Kuo A."/>
            <person name="Sato A."/>
            <person name="Lyhne E.K."/>
            <person name="Kogle M.E."/>
            <person name="Wiebenga A."/>
            <person name="Kun R.S."/>
            <person name="Lubbers R.J."/>
            <person name="Makela M.R."/>
            <person name="Barry K."/>
            <person name="Chovatia M."/>
            <person name="Clum A."/>
            <person name="Daum C."/>
            <person name="Haridas S."/>
            <person name="He G."/>
            <person name="LaButti K."/>
            <person name="Lipzen A."/>
            <person name="Mondo S."/>
            <person name="Riley R."/>
            <person name="Salamov A."/>
            <person name="Simmons B.A."/>
            <person name="Magnuson J.K."/>
            <person name="Henrissat B."/>
            <person name="Mortensen U.H."/>
            <person name="Larsen T.O."/>
            <person name="Devries R.P."/>
            <person name="Grigoriev I.V."/>
            <person name="Machida M."/>
            <person name="Baker S.E."/>
            <person name="Andersen M.R."/>
        </authorList>
    </citation>
    <scope>NUCLEOTIDE SEQUENCE [LARGE SCALE GENOMIC DNA]</scope>
    <source>
        <strain evidence="3">CBS 130017</strain>
    </source>
</reference>
<keyword evidence="3" id="KW-1185">Reference proteome</keyword>
<keyword evidence="1" id="KW-0732">Signal</keyword>
<sequence>MWLSWTNLLAINHRFLAIGWRHPLRIVLTNVLVFDRPGFGVRELAAGALPQDPFPVAKLLHGRHEIKSDALGSFLLVLIAGYYRPHFGNFFPKIVAMRQCFHAIWQLFPITVQAPFRLLEKCAYPPVRPRPQQREEAKRHSTKNLRYIRSMHPALGLVFGLTFIHTRLSVPEVHL</sequence>
<accession>A0A5N6X814</accession>
<name>A0A5N6X814_9EURO</name>
<dbReference type="Proteomes" id="UP000325945">
    <property type="component" value="Unassembled WGS sequence"/>
</dbReference>
<dbReference type="AlphaFoldDB" id="A0A5N6X814"/>
<gene>
    <name evidence="2" type="ORF">BDV39DRAFT_78046</name>
</gene>
<feature type="signal peptide" evidence="1">
    <location>
        <begin position="1"/>
        <end position="17"/>
    </location>
</feature>
<proteinExistence type="predicted"/>